<organism evidence="1 2">
    <name type="scientific">Mytilus coruscus</name>
    <name type="common">Sea mussel</name>
    <dbReference type="NCBI Taxonomy" id="42192"/>
    <lineage>
        <taxon>Eukaryota</taxon>
        <taxon>Metazoa</taxon>
        <taxon>Spiralia</taxon>
        <taxon>Lophotrochozoa</taxon>
        <taxon>Mollusca</taxon>
        <taxon>Bivalvia</taxon>
        <taxon>Autobranchia</taxon>
        <taxon>Pteriomorphia</taxon>
        <taxon>Mytilida</taxon>
        <taxon>Mytiloidea</taxon>
        <taxon>Mytilidae</taxon>
        <taxon>Mytilinae</taxon>
        <taxon>Mytilus</taxon>
    </lineage>
</organism>
<dbReference type="OrthoDB" id="6151284at2759"/>
<proteinExistence type="predicted"/>
<protein>
    <submittedName>
        <fullName evidence="1">Uncharacterized protein</fullName>
    </submittedName>
</protein>
<dbReference type="EMBL" id="CACVKT020009844">
    <property type="protein sequence ID" value="CAC5423673.1"/>
    <property type="molecule type" value="Genomic_DNA"/>
</dbReference>
<keyword evidence="2" id="KW-1185">Reference proteome</keyword>
<dbReference type="Proteomes" id="UP000507470">
    <property type="component" value="Unassembled WGS sequence"/>
</dbReference>
<reference evidence="1 2" key="1">
    <citation type="submission" date="2020-06" db="EMBL/GenBank/DDBJ databases">
        <authorList>
            <person name="Li R."/>
            <person name="Bekaert M."/>
        </authorList>
    </citation>
    <scope>NUCLEOTIDE SEQUENCE [LARGE SCALE GENOMIC DNA]</scope>
    <source>
        <strain evidence="2">wild</strain>
    </source>
</reference>
<gene>
    <name evidence="1" type="ORF">MCOR_55644</name>
</gene>
<dbReference type="AlphaFoldDB" id="A0A6J8EUZ0"/>
<sequence length="192" mass="21999">MLCPKLNCNHNNDECKQNYSTDESMASTEGKFVQQHLNEINSKKILKVRSVTSDASAQISKSVNDYSKGNNTPIARCRMVTDLSGFCRRFRTNQVQQRTYRVLFPDSVTQNEPNRRKEVVSVYVYTITEGTDDLSLQNFSFCFGTTLGFFKELHTKQDNRPNTATNGVFSVQIHSILECGLFVLLYFMQNTY</sequence>
<evidence type="ECO:0000313" key="2">
    <source>
        <dbReference type="Proteomes" id="UP000507470"/>
    </source>
</evidence>
<accession>A0A6J8EUZ0</accession>
<name>A0A6J8EUZ0_MYTCO</name>
<evidence type="ECO:0000313" key="1">
    <source>
        <dbReference type="EMBL" id="CAC5423673.1"/>
    </source>
</evidence>